<evidence type="ECO:0000313" key="3">
    <source>
        <dbReference type="Proteomes" id="UP001198701"/>
    </source>
</evidence>
<dbReference type="EMBL" id="JAJHPV010000012">
    <property type="protein sequence ID" value="MCC6070895.1"/>
    <property type="molecule type" value="Genomic_DNA"/>
</dbReference>
<feature type="transmembrane region" description="Helical" evidence="1">
    <location>
        <begin position="6"/>
        <end position="24"/>
    </location>
</feature>
<keyword evidence="1" id="KW-0472">Membrane</keyword>
<dbReference type="Pfam" id="PF19447">
    <property type="entry name" value="DUF5985"/>
    <property type="match status" value="1"/>
</dbReference>
<evidence type="ECO:0000313" key="2">
    <source>
        <dbReference type="EMBL" id="MCC6070895.1"/>
    </source>
</evidence>
<name>A0ABS8IQI9_9BURK</name>
<protein>
    <submittedName>
        <fullName evidence="2">DUF5985 family protein</fullName>
    </submittedName>
</protein>
<dbReference type="InterPro" id="IPR046027">
    <property type="entry name" value="DUF5985"/>
</dbReference>
<keyword evidence="1" id="KW-1133">Transmembrane helix</keyword>
<organism evidence="2 3">
    <name type="scientific">Massilia agrisoli</name>
    <dbReference type="NCBI Taxonomy" id="2892444"/>
    <lineage>
        <taxon>Bacteria</taxon>
        <taxon>Pseudomonadati</taxon>
        <taxon>Pseudomonadota</taxon>
        <taxon>Betaproteobacteria</taxon>
        <taxon>Burkholderiales</taxon>
        <taxon>Oxalobacteraceae</taxon>
        <taxon>Telluria group</taxon>
        <taxon>Massilia</taxon>
    </lineage>
</organism>
<dbReference type="Proteomes" id="UP001198701">
    <property type="component" value="Unassembled WGS sequence"/>
</dbReference>
<feature type="transmembrane region" description="Helical" evidence="1">
    <location>
        <begin position="60"/>
        <end position="78"/>
    </location>
</feature>
<sequence length="89" mass="10265">MNDILVGAIAMASLVISMVFTRYWRNTGDRFFLYFALSFGIEGAHRIYSSVAQSMNEESALHYLIRLVAYGLILWAIFEKNWPRGKAKR</sequence>
<reference evidence="2 3" key="1">
    <citation type="submission" date="2021-11" db="EMBL/GenBank/DDBJ databases">
        <authorList>
            <person name="Huq M.A."/>
        </authorList>
    </citation>
    <scope>NUCLEOTIDE SEQUENCE [LARGE SCALE GENOMIC DNA]</scope>
    <source>
        <strain evidence="2 3">MAHUQ-52</strain>
    </source>
</reference>
<accession>A0ABS8IQI9</accession>
<keyword evidence="1" id="KW-0812">Transmembrane</keyword>
<feature type="transmembrane region" description="Helical" evidence="1">
    <location>
        <begin position="31"/>
        <end position="48"/>
    </location>
</feature>
<proteinExistence type="predicted"/>
<evidence type="ECO:0000256" key="1">
    <source>
        <dbReference type="SAM" id="Phobius"/>
    </source>
</evidence>
<keyword evidence="3" id="KW-1185">Reference proteome</keyword>
<comment type="caution">
    <text evidence="2">The sequence shown here is derived from an EMBL/GenBank/DDBJ whole genome shotgun (WGS) entry which is preliminary data.</text>
</comment>
<gene>
    <name evidence="2" type="ORF">LMJ30_08000</name>
</gene>
<dbReference type="RefSeq" id="WP_229431818.1">
    <property type="nucleotide sequence ID" value="NZ_JAJHPV010000012.1"/>
</dbReference>